<reference evidence="3 4" key="1">
    <citation type="submission" date="2020-09" db="EMBL/GenBank/DDBJ databases">
        <title>Novel species of Mucilaginibacter isolated from a glacier on the Tibetan Plateau.</title>
        <authorList>
            <person name="Liu Q."/>
            <person name="Xin Y.-H."/>
        </authorList>
    </citation>
    <scope>NUCLEOTIDE SEQUENCE [LARGE SCALE GENOMIC DNA]</scope>
    <source>
        <strain evidence="3 4">ZT4R22</strain>
    </source>
</reference>
<feature type="region of interest" description="Disordered" evidence="1">
    <location>
        <begin position="42"/>
        <end position="114"/>
    </location>
</feature>
<proteinExistence type="predicted"/>
<name>A0ABR7WR73_9SPHI</name>
<accession>A0ABR7WR73</accession>
<dbReference type="EMBL" id="JACWMY010000006">
    <property type="protein sequence ID" value="MBD1364668.1"/>
    <property type="molecule type" value="Genomic_DNA"/>
</dbReference>
<dbReference type="Proteomes" id="UP000606600">
    <property type="component" value="Unassembled WGS sequence"/>
</dbReference>
<dbReference type="RefSeq" id="WP_191189337.1">
    <property type="nucleotide sequence ID" value="NZ_JACWMY010000006.1"/>
</dbReference>
<keyword evidence="2" id="KW-0732">Signal</keyword>
<evidence type="ECO:0000313" key="3">
    <source>
        <dbReference type="EMBL" id="MBD1364668.1"/>
    </source>
</evidence>
<feature type="chain" id="PRO_5045362113" evidence="2">
    <location>
        <begin position="22"/>
        <end position="114"/>
    </location>
</feature>
<organism evidence="3 4">
    <name type="scientific">Mucilaginibacter pankratovii</name>
    <dbReference type="NCBI Taxonomy" id="2772110"/>
    <lineage>
        <taxon>Bacteria</taxon>
        <taxon>Pseudomonadati</taxon>
        <taxon>Bacteroidota</taxon>
        <taxon>Sphingobacteriia</taxon>
        <taxon>Sphingobacteriales</taxon>
        <taxon>Sphingobacteriaceae</taxon>
        <taxon>Mucilaginibacter</taxon>
    </lineage>
</organism>
<feature type="compositionally biased region" description="Basic and acidic residues" evidence="1">
    <location>
        <begin position="55"/>
        <end position="81"/>
    </location>
</feature>
<evidence type="ECO:0000256" key="2">
    <source>
        <dbReference type="SAM" id="SignalP"/>
    </source>
</evidence>
<feature type="signal peptide" evidence="2">
    <location>
        <begin position="1"/>
        <end position="21"/>
    </location>
</feature>
<comment type="caution">
    <text evidence="3">The sequence shown here is derived from an EMBL/GenBank/DDBJ whole genome shotgun (WGS) entry which is preliminary data.</text>
</comment>
<gene>
    <name evidence="3" type="ORF">IDJ77_12685</name>
</gene>
<feature type="compositionally biased region" description="Basic and acidic residues" evidence="1">
    <location>
        <begin position="98"/>
        <end position="114"/>
    </location>
</feature>
<keyword evidence="4" id="KW-1185">Reference proteome</keyword>
<evidence type="ECO:0000313" key="4">
    <source>
        <dbReference type="Proteomes" id="UP000606600"/>
    </source>
</evidence>
<evidence type="ECO:0000256" key="1">
    <source>
        <dbReference type="SAM" id="MobiDB-lite"/>
    </source>
</evidence>
<protein>
    <submittedName>
        <fullName evidence="3">Uncharacterized protein</fullName>
    </submittedName>
</protein>
<sequence length="114" mass="13134">MIKWFLYIVLLMICAPRLLSASTNTVNHKTFTGYTIRMGIAPALQKDTTAKARQRQQEEDKKKIKEVAKAKKQPKPEKVEEIDPATGKPKAKPKRQRRPDGMERPPEIPRRNNN</sequence>